<proteinExistence type="predicted"/>
<dbReference type="GO" id="GO:0004553">
    <property type="term" value="F:hydrolase activity, hydrolyzing O-glycosyl compounds"/>
    <property type="evidence" value="ECO:0007669"/>
    <property type="project" value="InterPro"/>
</dbReference>
<gene>
    <name evidence="1" type="ORF">DSM107003_21360</name>
</gene>
<dbReference type="InterPro" id="IPR001360">
    <property type="entry name" value="Glyco_hydro_1"/>
</dbReference>
<comment type="caution">
    <text evidence="1">The sequence shown here is derived from an EMBL/GenBank/DDBJ whole genome shotgun (WGS) entry which is preliminary data.</text>
</comment>
<evidence type="ECO:0008006" key="3">
    <source>
        <dbReference type="Google" id="ProtNLM"/>
    </source>
</evidence>
<name>A0A433USB0_ANAVA</name>
<dbReference type="SUPFAM" id="SSF51445">
    <property type="entry name" value="(Trans)glycosidases"/>
    <property type="match status" value="1"/>
</dbReference>
<dbReference type="AlphaFoldDB" id="A0A433USB0"/>
<evidence type="ECO:0000313" key="2">
    <source>
        <dbReference type="Proteomes" id="UP000276103"/>
    </source>
</evidence>
<dbReference type="GO" id="GO:0005975">
    <property type="term" value="P:carbohydrate metabolic process"/>
    <property type="evidence" value="ECO:0007669"/>
    <property type="project" value="InterPro"/>
</dbReference>
<dbReference type="EMBL" id="RSCM01000006">
    <property type="protein sequence ID" value="RUS96730.1"/>
    <property type="molecule type" value="Genomic_DNA"/>
</dbReference>
<accession>A0A433USB0</accession>
<protein>
    <recommendedName>
        <fullName evidence="3">dTDP-4-dehydrorhamnose reductase</fullName>
    </recommendedName>
</protein>
<reference evidence="1 2" key="1">
    <citation type="journal article" date="2019" name="Genome Biol. Evol.">
        <title>Day and night: Metabolic profiles and evolutionary relationships of six axenic non-marine cyanobacteria.</title>
        <authorList>
            <person name="Will S.E."/>
            <person name="Henke P."/>
            <person name="Boedeker C."/>
            <person name="Huang S."/>
            <person name="Brinkmann H."/>
            <person name="Rohde M."/>
            <person name="Jarek M."/>
            <person name="Friedl T."/>
            <person name="Seufert S."/>
            <person name="Schumacher M."/>
            <person name="Overmann J."/>
            <person name="Neumann-Schaal M."/>
            <person name="Petersen J."/>
        </authorList>
    </citation>
    <scope>NUCLEOTIDE SEQUENCE [LARGE SCALE GENOMIC DNA]</scope>
    <source>
        <strain evidence="1 2">SAG 1403-4b</strain>
    </source>
</reference>
<evidence type="ECO:0000313" key="1">
    <source>
        <dbReference type="EMBL" id="RUS96730.1"/>
    </source>
</evidence>
<dbReference type="Pfam" id="PF00232">
    <property type="entry name" value="Glyco_hydro_1"/>
    <property type="match status" value="1"/>
</dbReference>
<sequence>MECTVNRVGEEYFDQLERNGHGTRLEDLELFAKQGIQAIRYPVLWERVAPNGLENADWSWVDVRLGRLQELGISPIVGLLHHGSGPRETSLVDPDFPEKLAEFARAIAQRYPWITHYTPINEPLTTARFSGLYGHWYPHGRDNLIFGRALLSQCRGVCLAMQAIREVNPHAQLVQTEDLGKIYSTPKLAYQAEFENERRWLTFDLLCGRISVNHPIWGYLRNCGISESELEEFCQNPCPPDIIGINHCCTV</sequence>
<dbReference type="InterPro" id="IPR017853">
    <property type="entry name" value="GH"/>
</dbReference>
<keyword evidence="2" id="KW-1185">Reference proteome</keyword>
<dbReference type="Gene3D" id="3.20.20.80">
    <property type="entry name" value="Glycosidases"/>
    <property type="match status" value="1"/>
</dbReference>
<dbReference type="RefSeq" id="WP_241993481.1">
    <property type="nucleotide sequence ID" value="NZ_RSCM01000006.1"/>
</dbReference>
<dbReference type="Proteomes" id="UP000276103">
    <property type="component" value="Unassembled WGS sequence"/>
</dbReference>
<organism evidence="1 2">
    <name type="scientific">Trichormus variabilis SAG 1403-4b</name>
    <dbReference type="NCBI Taxonomy" id="447716"/>
    <lineage>
        <taxon>Bacteria</taxon>
        <taxon>Bacillati</taxon>
        <taxon>Cyanobacteriota</taxon>
        <taxon>Cyanophyceae</taxon>
        <taxon>Nostocales</taxon>
        <taxon>Nostocaceae</taxon>
        <taxon>Trichormus</taxon>
    </lineage>
</organism>